<organism evidence="4 5">
    <name type="scientific">Rhodococcus gannanensis</name>
    <dbReference type="NCBI Taxonomy" id="1960308"/>
    <lineage>
        <taxon>Bacteria</taxon>
        <taxon>Bacillati</taxon>
        <taxon>Actinomycetota</taxon>
        <taxon>Actinomycetes</taxon>
        <taxon>Mycobacteriales</taxon>
        <taxon>Nocardiaceae</taxon>
        <taxon>Rhodococcus</taxon>
    </lineage>
</organism>
<dbReference type="Pfam" id="PF17932">
    <property type="entry name" value="TetR_C_24"/>
    <property type="match status" value="1"/>
</dbReference>
<dbReference type="PROSITE" id="PS01081">
    <property type="entry name" value="HTH_TETR_1"/>
    <property type="match status" value="1"/>
</dbReference>
<dbReference type="EMBL" id="JBHUFB010000013">
    <property type="protein sequence ID" value="MFD1813967.1"/>
    <property type="molecule type" value="Genomic_DNA"/>
</dbReference>
<evidence type="ECO:0000313" key="4">
    <source>
        <dbReference type="EMBL" id="MFD1813967.1"/>
    </source>
</evidence>
<feature type="DNA-binding region" description="H-T-H motif" evidence="2">
    <location>
        <begin position="30"/>
        <end position="49"/>
    </location>
</feature>
<dbReference type="InterPro" id="IPR009057">
    <property type="entry name" value="Homeodomain-like_sf"/>
</dbReference>
<dbReference type="Gene3D" id="1.10.357.10">
    <property type="entry name" value="Tetracycline Repressor, domain 2"/>
    <property type="match status" value="1"/>
</dbReference>
<evidence type="ECO:0000256" key="2">
    <source>
        <dbReference type="PROSITE-ProRule" id="PRU00335"/>
    </source>
</evidence>
<dbReference type="RefSeq" id="WP_378486473.1">
    <property type="nucleotide sequence ID" value="NZ_JBHUFB010000013.1"/>
</dbReference>
<protein>
    <submittedName>
        <fullName evidence="4">TetR/AcrR family transcriptional regulator</fullName>
    </submittedName>
</protein>
<dbReference type="InterPro" id="IPR041490">
    <property type="entry name" value="KstR2_TetR_C"/>
</dbReference>
<dbReference type="SUPFAM" id="SSF48498">
    <property type="entry name" value="Tetracyclin repressor-like, C-terminal domain"/>
    <property type="match status" value="1"/>
</dbReference>
<dbReference type="PANTHER" id="PTHR30055">
    <property type="entry name" value="HTH-TYPE TRANSCRIPTIONAL REGULATOR RUTR"/>
    <property type="match status" value="1"/>
</dbReference>
<dbReference type="PANTHER" id="PTHR30055:SF237">
    <property type="entry name" value="TRANSCRIPTIONAL REPRESSOR MCE3R"/>
    <property type="match status" value="1"/>
</dbReference>
<feature type="domain" description="HTH tetR-type" evidence="3">
    <location>
        <begin position="7"/>
        <end position="67"/>
    </location>
</feature>
<comment type="caution">
    <text evidence="4">The sequence shown here is derived from an EMBL/GenBank/DDBJ whole genome shotgun (WGS) entry which is preliminary data.</text>
</comment>
<accession>A0ABW4P633</accession>
<dbReference type="PRINTS" id="PR00455">
    <property type="entry name" value="HTHTETR"/>
</dbReference>
<dbReference type="InterPro" id="IPR001647">
    <property type="entry name" value="HTH_TetR"/>
</dbReference>
<keyword evidence="5" id="KW-1185">Reference proteome</keyword>
<name>A0ABW4P633_9NOCA</name>
<dbReference type="Pfam" id="PF00440">
    <property type="entry name" value="TetR_N"/>
    <property type="match status" value="1"/>
</dbReference>
<proteinExistence type="predicted"/>
<sequence length="196" mass="21452">MCAVKGTVGRQVILDSAVRNMTERGYHGTSMRDIARDADITVASIYHHFGSKQEILQDIMARALHDAIAMTRGALVRSSGTPAGQLQSVVRAWILFHTTRQADALVGASEIRSLDHDGRRLVVALRDEQESIFRDVIDRGVEVGAFATPLPRDAARAIINMGQSVCTWWRSDGPLTPDELAQRYADLALAMVQNAG</sequence>
<dbReference type="InterPro" id="IPR050109">
    <property type="entry name" value="HTH-type_TetR-like_transc_reg"/>
</dbReference>
<dbReference type="InterPro" id="IPR023772">
    <property type="entry name" value="DNA-bd_HTH_TetR-type_CS"/>
</dbReference>
<evidence type="ECO:0000259" key="3">
    <source>
        <dbReference type="PROSITE" id="PS50977"/>
    </source>
</evidence>
<dbReference type="InterPro" id="IPR036271">
    <property type="entry name" value="Tet_transcr_reg_TetR-rel_C_sf"/>
</dbReference>
<keyword evidence="1 2" id="KW-0238">DNA-binding</keyword>
<dbReference type="Proteomes" id="UP001597286">
    <property type="component" value="Unassembled WGS sequence"/>
</dbReference>
<evidence type="ECO:0000256" key="1">
    <source>
        <dbReference type="ARBA" id="ARBA00023125"/>
    </source>
</evidence>
<reference evidence="5" key="1">
    <citation type="journal article" date="2019" name="Int. J. Syst. Evol. Microbiol.">
        <title>The Global Catalogue of Microorganisms (GCM) 10K type strain sequencing project: providing services to taxonomists for standard genome sequencing and annotation.</title>
        <authorList>
            <consortium name="The Broad Institute Genomics Platform"/>
            <consortium name="The Broad Institute Genome Sequencing Center for Infectious Disease"/>
            <person name="Wu L."/>
            <person name="Ma J."/>
        </authorList>
    </citation>
    <scope>NUCLEOTIDE SEQUENCE [LARGE SCALE GENOMIC DNA]</scope>
    <source>
        <strain evidence="5">DT72</strain>
    </source>
</reference>
<evidence type="ECO:0000313" key="5">
    <source>
        <dbReference type="Proteomes" id="UP001597286"/>
    </source>
</evidence>
<gene>
    <name evidence="4" type="ORF">ACFSJG_17235</name>
</gene>
<dbReference type="PROSITE" id="PS50977">
    <property type="entry name" value="HTH_TETR_2"/>
    <property type="match status" value="1"/>
</dbReference>
<dbReference type="SUPFAM" id="SSF46689">
    <property type="entry name" value="Homeodomain-like"/>
    <property type="match status" value="1"/>
</dbReference>